<organism evidence="9 10">
    <name type="scientific">Bermanella marisrubri</name>
    <dbReference type="NCBI Taxonomy" id="207949"/>
    <lineage>
        <taxon>Bacteria</taxon>
        <taxon>Pseudomonadati</taxon>
        <taxon>Pseudomonadota</taxon>
        <taxon>Gammaproteobacteria</taxon>
        <taxon>Oceanospirillales</taxon>
        <taxon>Oceanospirillaceae</taxon>
        <taxon>Bermanella</taxon>
    </lineage>
</organism>
<dbReference type="InterPro" id="IPR015199">
    <property type="entry name" value="DNA_pol_III_delta_C"/>
</dbReference>
<gene>
    <name evidence="9" type="ORF">RED65_01205</name>
</gene>
<sequence>MKVAQALPWLQSQWQTLSQQLSSQRLGHAVLLTGQQGVGKRVFLKEFAQLVLCHQGEQQTPCGECASCRLFTAGNHPDFITVEPEETGKAIKIDQIRRVTDFVNTTASQGQRKVVLLGPAEVMNINASNALLKSLEEPSSQVTMLLYSHQPSRLLATIKSRCQQYSAPTPKFQDGLMWLQQNSQESGLDSLLRLAQGAPLKVIEMIEQDVHVQYMQFCQDMQDLANHSVVWQGVVSKWKNWSVEYLLDWFYGLLLDVQRCKSGVQDRLIPELNMQTELVSKRMSVAEADGILSAIYESKKAVVSGSNPNPTLLIERLLVDWLGQLRQS</sequence>
<dbReference type="GO" id="GO:0003677">
    <property type="term" value="F:DNA binding"/>
    <property type="evidence" value="ECO:0007669"/>
    <property type="project" value="InterPro"/>
</dbReference>
<dbReference type="Proteomes" id="UP000004263">
    <property type="component" value="Unassembled WGS sequence"/>
</dbReference>
<evidence type="ECO:0000256" key="4">
    <source>
        <dbReference type="ARBA" id="ARBA00022695"/>
    </source>
</evidence>
<feature type="domain" description="DNA polymerase III delta subunit C-terminal" evidence="8">
    <location>
        <begin position="214"/>
        <end position="321"/>
    </location>
</feature>
<dbReference type="OrthoDB" id="9811073at2"/>
<dbReference type="GO" id="GO:0003887">
    <property type="term" value="F:DNA-directed DNA polymerase activity"/>
    <property type="evidence" value="ECO:0007669"/>
    <property type="project" value="UniProtKB-KW"/>
</dbReference>
<dbReference type="STRING" id="207949.RED65_01205"/>
<dbReference type="PANTHER" id="PTHR11669:SF8">
    <property type="entry name" value="DNA POLYMERASE III SUBUNIT DELTA"/>
    <property type="match status" value="1"/>
</dbReference>
<evidence type="ECO:0000256" key="6">
    <source>
        <dbReference type="ARBA" id="ARBA00022932"/>
    </source>
</evidence>
<evidence type="ECO:0000256" key="1">
    <source>
        <dbReference type="ARBA" id="ARBA00012417"/>
    </source>
</evidence>
<proteinExistence type="predicted"/>
<evidence type="ECO:0000256" key="7">
    <source>
        <dbReference type="ARBA" id="ARBA00049244"/>
    </source>
</evidence>
<dbReference type="Gene3D" id="3.40.50.300">
    <property type="entry name" value="P-loop containing nucleotide triphosphate hydrolases"/>
    <property type="match status" value="1"/>
</dbReference>
<dbReference type="NCBIfam" id="NF004310">
    <property type="entry name" value="PRK05707.1"/>
    <property type="match status" value="1"/>
</dbReference>
<dbReference type="InterPro" id="IPR027417">
    <property type="entry name" value="P-loop_NTPase"/>
</dbReference>
<keyword evidence="6" id="KW-0239">DNA-directed DNA polymerase</keyword>
<dbReference type="NCBIfam" id="TIGR00678">
    <property type="entry name" value="holB"/>
    <property type="match status" value="1"/>
</dbReference>
<evidence type="ECO:0000256" key="2">
    <source>
        <dbReference type="ARBA" id="ARBA00014363"/>
    </source>
</evidence>
<evidence type="ECO:0000259" key="8">
    <source>
        <dbReference type="Pfam" id="PF09115"/>
    </source>
</evidence>
<evidence type="ECO:0000256" key="5">
    <source>
        <dbReference type="ARBA" id="ARBA00022705"/>
    </source>
</evidence>
<protein>
    <recommendedName>
        <fullName evidence="2">DNA polymerase III subunit delta'</fullName>
        <ecNumber evidence="1">2.7.7.7</ecNumber>
    </recommendedName>
</protein>
<reference evidence="9 10" key="1">
    <citation type="submission" date="2006-03" db="EMBL/GenBank/DDBJ databases">
        <authorList>
            <person name="Pinhassi J."/>
            <person name="Pedros-Alio C."/>
            <person name="Ferriera S."/>
            <person name="Johnson J."/>
            <person name="Kravitz S."/>
            <person name="Halpern A."/>
            <person name="Remington K."/>
            <person name="Beeson K."/>
            <person name="Tran B."/>
            <person name="Rogers Y.-H."/>
            <person name="Friedman R."/>
            <person name="Venter J.C."/>
        </authorList>
    </citation>
    <scope>NUCLEOTIDE SEQUENCE [LARGE SCALE GENOMIC DNA]</scope>
    <source>
        <strain evidence="9 10">RED65</strain>
    </source>
</reference>
<dbReference type="RefSeq" id="WP_007017719.1">
    <property type="nucleotide sequence ID" value="NZ_CH724114.1"/>
</dbReference>
<dbReference type="Pfam" id="PF09115">
    <property type="entry name" value="DNApol3-delta_C"/>
    <property type="match status" value="1"/>
</dbReference>
<comment type="caution">
    <text evidence="9">The sequence shown here is derived from an EMBL/GenBank/DDBJ whole genome shotgun (WGS) entry which is preliminary data.</text>
</comment>
<keyword evidence="4 9" id="KW-0548">Nucleotidyltransferase</keyword>
<keyword evidence="10" id="KW-1185">Reference proteome</keyword>
<name>Q1N4U3_9GAMM</name>
<dbReference type="EC" id="2.7.7.7" evidence="1"/>
<dbReference type="Gene3D" id="1.20.272.10">
    <property type="match status" value="1"/>
</dbReference>
<dbReference type="InterPro" id="IPR050238">
    <property type="entry name" value="DNA_Rep/Repair_Clamp_Loader"/>
</dbReference>
<dbReference type="HOGENOM" id="CLU_006229_4_3_6"/>
<dbReference type="AlphaFoldDB" id="Q1N4U3"/>
<accession>Q1N4U3</accession>
<dbReference type="Pfam" id="PF13177">
    <property type="entry name" value="DNA_pol3_delta2"/>
    <property type="match status" value="1"/>
</dbReference>
<dbReference type="GO" id="GO:0006261">
    <property type="term" value="P:DNA-templated DNA replication"/>
    <property type="evidence" value="ECO:0007669"/>
    <property type="project" value="TreeGrafter"/>
</dbReference>
<evidence type="ECO:0000256" key="3">
    <source>
        <dbReference type="ARBA" id="ARBA00022679"/>
    </source>
</evidence>
<keyword evidence="3 9" id="KW-0808">Transferase</keyword>
<dbReference type="SUPFAM" id="SSF52540">
    <property type="entry name" value="P-loop containing nucleoside triphosphate hydrolases"/>
    <property type="match status" value="1"/>
</dbReference>
<evidence type="ECO:0000313" key="10">
    <source>
        <dbReference type="Proteomes" id="UP000004263"/>
    </source>
</evidence>
<dbReference type="PANTHER" id="PTHR11669">
    <property type="entry name" value="REPLICATION FACTOR C / DNA POLYMERASE III GAMMA-TAU SUBUNIT"/>
    <property type="match status" value="1"/>
</dbReference>
<dbReference type="EMBL" id="AAQH01000002">
    <property type="protein sequence ID" value="EAT13335.1"/>
    <property type="molecule type" value="Genomic_DNA"/>
</dbReference>
<evidence type="ECO:0000313" key="9">
    <source>
        <dbReference type="EMBL" id="EAT13335.1"/>
    </source>
</evidence>
<dbReference type="GO" id="GO:0008408">
    <property type="term" value="F:3'-5' exonuclease activity"/>
    <property type="evidence" value="ECO:0007669"/>
    <property type="project" value="InterPro"/>
</dbReference>
<dbReference type="GO" id="GO:0009360">
    <property type="term" value="C:DNA polymerase III complex"/>
    <property type="evidence" value="ECO:0007669"/>
    <property type="project" value="InterPro"/>
</dbReference>
<comment type="catalytic activity">
    <reaction evidence="7">
        <text>DNA(n) + a 2'-deoxyribonucleoside 5'-triphosphate = DNA(n+1) + diphosphate</text>
        <dbReference type="Rhea" id="RHEA:22508"/>
        <dbReference type="Rhea" id="RHEA-COMP:17339"/>
        <dbReference type="Rhea" id="RHEA-COMP:17340"/>
        <dbReference type="ChEBI" id="CHEBI:33019"/>
        <dbReference type="ChEBI" id="CHEBI:61560"/>
        <dbReference type="ChEBI" id="CHEBI:173112"/>
        <dbReference type="EC" id="2.7.7.7"/>
    </reaction>
</comment>
<keyword evidence="5" id="KW-0235">DNA replication</keyword>
<dbReference type="InterPro" id="IPR004622">
    <property type="entry name" value="DNA_pol_HolB"/>
</dbReference>